<accession>A0A3N6RJW0</accession>
<dbReference type="EMBL" id="RCBY01000043">
    <property type="protein sequence ID" value="RQH45934.1"/>
    <property type="molecule type" value="Genomic_DNA"/>
</dbReference>
<dbReference type="SUPFAM" id="SSF49899">
    <property type="entry name" value="Concanavalin A-like lectins/glucanases"/>
    <property type="match status" value="3"/>
</dbReference>
<gene>
    <name evidence="2" type="ORF">D5R40_10145</name>
</gene>
<evidence type="ECO:0000313" key="3">
    <source>
        <dbReference type="Proteomes" id="UP000269154"/>
    </source>
</evidence>
<feature type="region of interest" description="Disordered" evidence="1">
    <location>
        <begin position="2158"/>
        <end position="2184"/>
    </location>
</feature>
<dbReference type="OrthoDB" id="463714at2"/>
<reference evidence="2 3" key="1">
    <citation type="journal article" date="2018" name="ACS Chem. Biol.">
        <title>Ketoreductase domain dysfunction expands chemodiversity: malyngamide biosynthesis in the cyanobacterium Okeania hirsuta.</title>
        <authorList>
            <person name="Moss N.A."/>
            <person name="Leao T."/>
            <person name="Rankin M."/>
            <person name="McCullough T.M."/>
            <person name="Qu P."/>
            <person name="Korobeynikov A."/>
            <person name="Smith J.L."/>
            <person name="Gerwick L."/>
            <person name="Gerwick W.H."/>
        </authorList>
    </citation>
    <scope>NUCLEOTIDE SEQUENCE [LARGE SCALE GENOMIC DNA]</scope>
    <source>
        <strain evidence="2 3">PAB10Feb10-1</strain>
    </source>
</reference>
<dbReference type="Gene3D" id="2.60.120.200">
    <property type="match status" value="3"/>
</dbReference>
<proteinExistence type="predicted"/>
<dbReference type="Pfam" id="PF13385">
    <property type="entry name" value="Laminin_G_3"/>
    <property type="match status" value="2"/>
</dbReference>
<comment type="caution">
    <text evidence="2">The sequence shown here is derived from an EMBL/GenBank/DDBJ whole genome shotgun (WGS) entry which is preliminary data.</text>
</comment>
<protein>
    <recommendedName>
        <fullName evidence="4">LamG domain-containing protein</fullName>
    </recommendedName>
</protein>
<name>A0A3N6RJW0_9CYAN</name>
<keyword evidence="3" id="KW-1185">Reference proteome</keyword>
<dbReference type="RefSeq" id="WP_124154584.1">
    <property type="nucleotide sequence ID" value="NZ_CAWOLW010000368.1"/>
</dbReference>
<dbReference type="InterPro" id="IPR013320">
    <property type="entry name" value="ConA-like_dom_sf"/>
</dbReference>
<evidence type="ECO:0000256" key="1">
    <source>
        <dbReference type="SAM" id="MobiDB-lite"/>
    </source>
</evidence>
<evidence type="ECO:0008006" key="4">
    <source>
        <dbReference type="Google" id="ProtNLM"/>
    </source>
</evidence>
<evidence type="ECO:0000313" key="2">
    <source>
        <dbReference type="EMBL" id="RQH45934.1"/>
    </source>
</evidence>
<organism evidence="2 3">
    <name type="scientific">Okeania hirsuta</name>
    <dbReference type="NCBI Taxonomy" id="1458930"/>
    <lineage>
        <taxon>Bacteria</taxon>
        <taxon>Bacillati</taxon>
        <taxon>Cyanobacteriota</taxon>
        <taxon>Cyanophyceae</taxon>
        <taxon>Oscillatoriophycideae</taxon>
        <taxon>Oscillatoriales</taxon>
        <taxon>Microcoleaceae</taxon>
        <taxon>Okeania</taxon>
    </lineage>
</organism>
<sequence length="2483" mass="275238">MAMVPTPGSKYEFEEIRTIVHKGSTLLIGEVSVKNERAKNDVTKKLVYSIYDESADTENNDTLFRDLEFPSMVRGNGLQLITLDDESVKDVDTKQPGNWVVISDDTYLYIFRAIPIPKINDTDTSDATLLYANRYLLVPTPDEEEGGKTDNLLIPKTESRYQISRLKDTPANDLDKPSYKDLDGEFFQEPLMFFSEINPHNGWFTVILTPSDQGSTRRWLFFTANSDDQIQAYSFLRNNDGWPDLRTKDYALPLFSLREKVSPTDTKKVKLMGRQPASIYFRRQEESDDPSKPNITSPRVMLLTKAQVDEDDTERLVAIDFSLAENGLPIIPTVAENGELYLEIKAIKEANTALHFDGNSYVEIPFQETRNQEFTFECWVKNDGASGNIVSRAVGTADGEENKSGFNLSWNTDTNKLEATLSIIEPDDQENLNTTSQDKTYEFAIAAPSPSLHQWHHIAVRYFLVRYDNRKNEAIFDASFLINGIESGKKTQKEENSERSPVFNAKGTIYLGQKIGDPNNKWIGSLDEVRFWEKERTNDEIVENMYRELAAPESETGLIGYWKLDDAFEDRPSIALDSSTSEANGRVYGARWTTKTAPVDPPEGPDVIPQFKGLSTGMGLLDFTKGDTFTHPTLLSGADGLVHLYMGVTRGEQTLLGALQYDTTVSRAKYSLNWTAVNDEEITGTVQLFAHEAGPNLNQPSINPLDPKPVVSVTAVVGNKELVDVTFEAPAPLTDSESFTAVPRTLPTFAQVINGLASDDPLNPDVQRGNIPYYDYSGTRQAIELPTEGQPILLVVARDAEFPSALQLTTATVGEESQTLSVELAPASSGGIVRSFKPLLTIEQLNPNALSFVRGLMGAGNASIDLSGANLAKLPTTSGQLYFVYTPEIETFTGKVEFSTGDLTTCSVEISWNDTTSVWEDVPTTPAEFVNHLNTQAPTTGEDIRRHFVVVAANTGERIGQGELVEETPALAPFFNIVGHSVAGNVMAGIYQTSPKQELTRHLSIDNNNSTASVFFQVMPYDPPEDGRPIHIMPMNGIQTQAGNFGGWVPTPPTTMGDFTKNQAIIPWGDTPNQEVLQIPGDFTYESWIRQTELSEKQRLLNVNAPATDTQYTVGFGVEEKALALSIPQNSPEASGKGELGAHDRVTLTCWWQPFPMGSQDRSPLSAIVTLFSLRQRELSDTLSITLGFEIFAVDGENKFFWVIIQETTDGSHSVNIMEDVPLTPGWYFISLEIDLKNSNPLKISWRHKDDPEFSSKSINIGHVTTYYFTIIEQLTIGWIGKRIPFTNIKQSISNLALWSEFLTDDQLNSLYWSNPITATIPNAYLFGYWTPSNLTDTKLPNLAPNGKELTINLWSEITIEPWEKPWQPFFFCGAGSSFAKTDITADVLESMQNNWTHVAAVCSNNQAVQFGDKKAAVVNDSEDFEFEQVLSIDGRFIADDLEGNAKYLVAKGDNDAQNYSYALAIVNGKLTFAGWLIDNDGDKNGFGFSLQTQIEVGKPYYFGLSFQLISNNETGEVTFTQSNPNAPANKPNTATVESSSRTTTNKLLVHLALARLDRNVVGDIEIQQFNDNLPDNKTFKILPTTNPITIGSNAAEPSPQNPNAPLQYFVGKIADLRMWSRDISSDFVQPSQYTTPPAALQEGLEAHWRCNEGQGTTLKDSVGEHDATLDSVTMWTTSRLSTEFAIYLNGKEVATQPILANQVQDNNYGTRQFAIGFVGSYPDPAKSWPTEIFQGQMDELRLWNVPRSADEINDNMHLELSGNEDNLMGYWPISVGSGNIISDRSGYGNYATLINSNLTLFWWQPGEGEYSSPIGNEAPQIKNLLHGPTTRAQQGLATTSISASEYGALYVDADGITRGVLRRLYAYINSATKALSILPGFKVGDASLTFIGQAQSNPTLIGYIEGPPPVPGENLTRPYYKSIPRYQAYMGVASVTLTEDEDVTYSYSAQKDTGFDSSFGVNFGLESDVNIKALTAPLGLGVNTKIVGFKSKGPSVNTNFSYSLGFLESAQTDVGTKYSLTNYIEVGGNWEPKSEVESDAERHYLMDNLGYALVKSGVANVYALRLERTNTLIGIQMAPDPRIAEDFNIILFPINPLYTKQGTLDGMQGFKTDDDYPEANIQRGSYFKPYAAQDLEQQIEAHEASIEADYQAFDAGKKGRRQDTTHFTEGDPVDPESTIQSETDAEYDWENNRSKRNLVNTYVWTAGGGLFAEQEQTMVSRQESHSGSYSFQGMAGISASFSTTISSVGVYMETNALLGGHIQTNVTKQKAEGRDFGLAIKNDTEAFLAKWLPDKTEPENNGVAEPGKVDAYRFKSFYLAPDRDHFSEFFDTVIDPNWLLTSDSNDAFALRQARASGNNVWRVFHRVTYVSRVPPAFNQTPDDTAVQKKRSVIDAPQNALLIQLVNDVLTALEKTEPYSPEDIGNAVTEVLVGNYNYALVHHIPWWGDFLSNAAKDLNSIEAKDLARIKITVLSYMKAYFST</sequence>
<dbReference type="Proteomes" id="UP000269154">
    <property type="component" value="Unassembled WGS sequence"/>
</dbReference>
<feature type="compositionally biased region" description="Basic and acidic residues" evidence="1">
    <location>
        <begin position="2158"/>
        <end position="2170"/>
    </location>
</feature>